<evidence type="ECO:0000313" key="1">
    <source>
        <dbReference type="EMBL" id="MBR0681753.1"/>
    </source>
</evidence>
<protein>
    <submittedName>
        <fullName evidence="1">Uncharacterized protein</fullName>
    </submittedName>
</protein>
<organism evidence="1 2">
    <name type="scientific">Neoroseomonas eburnea</name>
    <dbReference type="NCBI Taxonomy" id="1346889"/>
    <lineage>
        <taxon>Bacteria</taxon>
        <taxon>Pseudomonadati</taxon>
        <taxon>Pseudomonadota</taxon>
        <taxon>Alphaproteobacteria</taxon>
        <taxon>Acetobacterales</taxon>
        <taxon>Acetobacteraceae</taxon>
        <taxon>Neoroseomonas</taxon>
    </lineage>
</organism>
<evidence type="ECO:0000313" key="2">
    <source>
        <dbReference type="Proteomes" id="UP001138709"/>
    </source>
</evidence>
<accession>A0A9X9XDG7</accession>
<proteinExistence type="predicted"/>
<dbReference type="EMBL" id="JAAEDL010000014">
    <property type="protein sequence ID" value="MBR0681753.1"/>
    <property type="molecule type" value="Genomic_DNA"/>
</dbReference>
<dbReference type="RefSeq" id="WP_211847287.1">
    <property type="nucleotide sequence ID" value="NZ_JAAEDL010000014.1"/>
</dbReference>
<name>A0A9X9XDG7_9PROT</name>
<dbReference type="AlphaFoldDB" id="A0A9X9XDG7"/>
<sequence length="45" mass="4800">MTMPLALRLVVAPVMGPGRFPGLRGLDPRTSSINAVTIGEEHGRK</sequence>
<reference evidence="1" key="2">
    <citation type="journal article" date="2021" name="Syst. Appl. Microbiol.">
        <title>Roseomonas hellenica sp. nov., isolated from roots of wild-growing Alkanna tinctoria.</title>
        <authorList>
            <person name="Rat A."/>
            <person name="Naranjo H.D."/>
            <person name="Lebbe L."/>
            <person name="Cnockaert M."/>
            <person name="Krigas N."/>
            <person name="Grigoriadou K."/>
            <person name="Maloupa E."/>
            <person name="Willems A."/>
        </authorList>
    </citation>
    <scope>NUCLEOTIDE SEQUENCE</scope>
    <source>
        <strain evidence="1">LMG 31228</strain>
    </source>
</reference>
<gene>
    <name evidence="1" type="ORF">GXW74_14760</name>
</gene>
<dbReference type="Proteomes" id="UP001138709">
    <property type="component" value="Unassembled WGS sequence"/>
</dbReference>
<keyword evidence="2" id="KW-1185">Reference proteome</keyword>
<reference evidence="1" key="1">
    <citation type="submission" date="2020-01" db="EMBL/GenBank/DDBJ databases">
        <authorList>
            <person name="Rat A."/>
        </authorList>
    </citation>
    <scope>NUCLEOTIDE SEQUENCE</scope>
    <source>
        <strain evidence="1">LMG 31228</strain>
    </source>
</reference>
<comment type="caution">
    <text evidence="1">The sequence shown here is derived from an EMBL/GenBank/DDBJ whole genome shotgun (WGS) entry which is preliminary data.</text>
</comment>